<name>A0A4V6QCX7_9BACL</name>
<evidence type="ECO:0000256" key="1">
    <source>
        <dbReference type="ARBA" id="ARBA00007521"/>
    </source>
</evidence>
<keyword evidence="4" id="KW-1185">Reference proteome</keyword>
<dbReference type="EMBL" id="SORF01000022">
    <property type="protein sequence ID" value="TDY40344.1"/>
    <property type="molecule type" value="Genomic_DNA"/>
</dbReference>
<dbReference type="InterPro" id="IPR011067">
    <property type="entry name" value="Plasmid_toxin/cell-grow_inhib"/>
</dbReference>
<dbReference type="GO" id="GO:0003677">
    <property type="term" value="F:DNA binding"/>
    <property type="evidence" value="ECO:0007669"/>
    <property type="project" value="InterPro"/>
</dbReference>
<gene>
    <name evidence="3" type="ORF">C7445_1227</name>
</gene>
<dbReference type="Pfam" id="PF02452">
    <property type="entry name" value="PemK_toxin"/>
    <property type="match status" value="1"/>
</dbReference>
<dbReference type="SUPFAM" id="SSF50118">
    <property type="entry name" value="Cell growth inhibitor/plasmid maintenance toxic component"/>
    <property type="match status" value="1"/>
</dbReference>
<comment type="similarity">
    <text evidence="1">Belongs to the PemK/MazF family.</text>
</comment>
<dbReference type="Gene3D" id="2.30.30.110">
    <property type="match status" value="1"/>
</dbReference>
<evidence type="ECO:0000313" key="4">
    <source>
        <dbReference type="Proteomes" id="UP000294581"/>
    </source>
</evidence>
<reference evidence="3 4" key="1">
    <citation type="submission" date="2019-03" db="EMBL/GenBank/DDBJ databases">
        <title>Genomic Encyclopedia of Type Strains, Phase IV (KMG-IV): sequencing the most valuable type-strain genomes for metagenomic binning, comparative biology and taxonomic classification.</title>
        <authorList>
            <person name="Goeker M."/>
        </authorList>
    </citation>
    <scope>NUCLEOTIDE SEQUENCE [LARGE SCALE GENOMIC DNA]</scope>
    <source>
        <strain evidence="3 4">DSM 17974</strain>
    </source>
</reference>
<organism evidence="3 4">
    <name type="scientific">Alicyclobacillus sacchari</name>
    <dbReference type="NCBI Taxonomy" id="392010"/>
    <lineage>
        <taxon>Bacteria</taxon>
        <taxon>Bacillati</taxon>
        <taxon>Bacillota</taxon>
        <taxon>Bacilli</taxon>
        <taxon>Bacillales</taxon>
        <taxon>Alicyclobacillaceae</taxon>
        <taxon>Alicyclobacillus</taxon>
    </lineage>
</organism>
<evidence type="ECO:0000313" key="3">
    <source>
        <dbReference type="EMBL" id="TDY40344.1"/>
    </source>
</evidence>
<evidence type="ECO:0000256" key="2">
    <source>
        <dbReference type="ARBA" id="ARBA00022649"/>
    </source>
</evidence>
<comment type="caution">
    <text evidence="3">The sequence shown here is derived from an EMBL/GenBank/DDBJ whole genome shotgun (WGS) entry which is preliminary data.</text>
</comment>
<dbReference type="Proteomes" id="UP000294581">
    <property type="component" value="Unassembled WGS sequence"/>
</dbReference>
<dbReference type="AlphaFoldDB" id="A0A4V6QCX7"/>
<proteinExistence type="inferred from homology"/>
<protein>
    <submittedName>
        <fullName evidence="3">mRNA interferase MazF</fullName>
    </submittedName>
</protein>
<accession>A0A4V6QCX7</accession>
<keyword evidence="2" id="KW-1277">Toxin-antitoxin system</keyword>
<sequence>MKMKHKIVLLPFPFDDLQSHKVRPALCLTEPISAHDHVVVAFISSQVPLHPLPTDIVLHAATDTFTLTGLKVSSVIRLHRMVSITTKIIRYELGHISDETRDLVASKLIQLFDIQHHLQ</sequence>
<dbReference type="InterPro" id="IPR003477">
    <property type="entry name" value="PemK-like"/>
</dbReference>